<evidence type="ECO:0000313" key="1">
    <source>
        <dbReference type="EMBL" id="KAA6335217.1"/>
    </source>
</evidence>
<gene>
    <name evidence="1" type="ORF">EZS27_016532</name>
</gene>
<accession>A0A5J4RMW9</accession>
<name>A0A5J4RMW9_9ZZZZ</name>
<organism evidence="1">
    <name type="scientific">termite gut metagenome</name>
    <dbReference type="NCBI Taxonomy" id="433724"/>
    <lineage>
        <taxon>unclassified sequences</taxon>
        <taxon>metagenomes</taxon>
        <taxon>organismal metagenomes</taxon>
    </lineage>
</organism>
<protein>
    <submittedName>
        <fullName evidence="1">Uncharacterized protein</fullName>
    </submittedName>
</protein>
<reference evidence="1" key="1">
    <citation type="submission" date="2019-03" db="EMBL/GenBank/DDBJ databases">
        <title>Single cell metagenomics reveals metabolic interactions within the superorganism composed of flagellate Streblomastix strix and complex community of Bacteroidetes bacteria on its surface.</title>
        <authorList>
            <person name="Treitli S.C."/>
            <person name="Kolisko M."/>
            <person name="Husnik F."/>
            <person name="Keeling P."/>
            <person name="Hampl V."/>
        </authorList>
    </citation>
    <scope>NUCLEOTIDE SEQUENCE</scope>
    <source>
        <strain evidence="1">STM</strain>
    </source>
</reference>
<dbReference type="AlphaFoldDB" id="A0A5J4RMW9"/>
<dbReference type="EMBL" id="SNRY01000915">
    <property type="protein sequence ID" value="KAA6335217.1"/>
    <property type="molecule type" value="Genomic_DNA"/>
</dbReference>
<sequence length="67" mass="7863">MNNFIQNYEKIVEILQQTESTMNFLNQKRQPKLSDLELIAIDLTTEYMGMILNISYSGCYLILCPNR</sequence>
<comment type="caution">
    <text evidence="1">The sequence shown here is derived from an EMBL/GenBank/DDBJ whole genome shotgun (WGS) entry which is preliminary data.</text>
</comment>
<proteinExistence type="predicted"/>